<dbReference type="EMBL" id="BPQB01000012">
    <property type="protein sequence ID" value="GJE89224.1"/>
    <property type="molecule type" value="Genomic_DNA"/>
</dbReference>
<evidence type="ECO:0000313" key="2">
    <source>
        <dbReference type="Proteomes" id="UP000703269"/>
    </source>
</evidence>
<protein>
    <recommendedName>
        <fullName evidence="3">Heterokaryon incompatibility domain-containing protein</fullName>
    </recommendedName>
</protein>
<dbReference type="Proteomes" id="UP000703269">
    <property type="component" value="Unassembled WGS sequence"/>
</dbReference>
<reference evidence="1 2" key="1">
    <citation type="submission" date="2021-08" db="EMBL/GenBank/DDBJ databases">
        <title>Draft Genome Sequence of Phanerochaete sordida strain YK-624.</title>
        <authorList>
            <person name="Mori T."/>
            <person name="Dohra H."/>
            <person name="Suzuki T."/>
            <person name="Kawagishi H."/>
            <person name="Hirai H."/>
        </authorList>
    </citation>
    <scope>NUCLEOTIDE SEQUENCE [LARGE SCALE GENOMIC DNA]</scope>
    <source>
        <strain evidence="1 2">YK-624</strain>
    </source>
</reference>
<proteinExistence type="predicted"/>
<comment type="caution">
    <text evidence="1">The sequence shown here is derived from an EMBL/GenBank/DDBJ whole genome shotgun (WGS) entry which is preliminary data.</text>
</comment>
<gene>
    <name evidence="1" type="ORF">PsYK624_053190</name>
</gene>
<name>A0A9P3G8A1_9APHY</name>
<evidence type="ECO:0000313" key="1">
    <source>
        <dbReference type="EMBL" id="GJE89224.1"/>
    </source>
</evidence>
<dbReference type="OrthoDB" id="3226657at2759"/>
<dbReference type="AlphaFoldDB" id="A0A9P3G8A1"/>
<evidence type="ECO:0008006" key="3">
    <source>
        <dbReference type="Google" id="ProtNLM"/>
    </source>
</evidence>
<keyword evidence="2" id="KW-1185">Reference proteome</keyword>
<accession>A0A9P3G8A1</accession>
<sequence>MPTEILLHHLNDVLGTSHKLTTDGMRSLLKEITGTSHDFGEAYGKVRHWWASPQLDGVQGLIHYASLYKREATHEVYRRHAIENSSLRSSYMPPRRVWDLYSNRVLPLGVIPTDDDGDRFGVLPDQLWTISHSWVADAERTMVWTPINNKRWPVPIPRATSLEHIRVELLNMGAEYVWLDVLCLRQQGRKEDENRRIEEWKIDVPTIGYIYQGKPRSRPCITYFNGLGLPLTTELGLLSSDRHWFNRVWTLQESLTTWLPGGLTGEALPAGEEFFSRLDALAQLVSIEGLNDHLVSELIRRRCTRELDRIAGLTYCFRCHTLPLYDETVSVENAWKFLLKHATSSSWRHSVFLRYAVDTPFALFPSWNTYSVGEPILSQMTGYRGPELNVSQFYARNAGQYYHTGYSFLSEACEISTVDSCAAEDGPTPAKVRLYFPCEGRSFAITPMAIHGVLLSTALYRIVRIRSVPYQFWVVVEDVSEPLPYHLDAQRQLPRACARPVVKWAVLQISEHDEDRLLGLVAHDQEIMYLSEAESLQRTKYREKYLQMFQQMKAAGRTHMFT</sequence>
<organism evidence="1 2">
    <name type="scientific">Phanerochaete sordida</name>
    <dbReference type="NCBI Taxonomy" id="48140"/>
    <lineage>
        <taxon>Eukaryota</taxon>
        <taxon>Fungi</taxon>
        <taxon>Dikarya</taxon>
        <taxon>Basidiomycota</taxon>
        <taxon>Agaricomycotina</taxon>
        <taxon>Agaricomycetes</taxon>
        <taxon>Polyporales</taxon>
        <taxon>Phanerochaetaceae</taxon>
        <taxon>Phanerochaete</taxon>
    </lineage>
</organism>